<dbReference type="InterPro" id="IPR011989">
    <property type="entry name" value="ARM-like"/>
</dbReference>
<evidence type="ECO:0000256" key="3">
    <source>
        <dbReference type="ARBA" id="ARBA00023242"/>
    </source>
</evidence>
<sequence>MMQMDEALDPLLSQQQQQQNNNNLDDDDNAAIESDSSEIGLDDVDESPLLLALDDLESRIVASLNEFKSHPGRATNPSVANIHDELASVLRPVVEVSSHAGPSTARMLASTYPRLLGLEECVDEIYTRINSSLVLPVLLESAQSDVVPAKRVASLALFHTLHVEWQRGGSYLDVAVASPSLAGPYHGPGGSSGGGGAPPLSVTEASRRNQMRAVRRAELLRRWVQAALPNLAPGTFTSVSSDAAVASRGVLSASASLKPCLRYMAERIGNADDAGALRLFLPVMRMIAGVLGRLFLERARSSGKGGGANDGGGATGDSLRASCIKFLEIVVLCFSNRALPGAAEGSAAAMRMQKKDAPKSAGGADFSLEDLPRGHPVITREGLEEIGEYCFSTLRGFVLMGGQAAIDPGLLLAAMKSSSGGSDFMGGSSPFSQVLDILKPAALAFLKVESAGEKAGTELGINGAFILDRSSVELDFGLSQKSYSLSINAVQMLATKRPIFFKDSSTCLARRSMDPPGGVTGAADGLLTKAAVTGIRTHLRSSCLTLLRNFLSVTSGCWEILASALAQAGMQAQAERALQASRQQLDLMKGGRAARNRAAIFYEWDTSADDSRAAKRQRDTDDAEARVRAAKMVRGLGSGIQLPSSMVDASELVLLNLENLPPKRPTVSANTQRKRPINLDFVVDAVVTNGASLLIDENHWYDRDGGDAWMMEEGESGKDGWRALTFTMNSNVIKADKKMTQGGELSESEKTFVDQSKVAASKAFSRVLLASSSSRSEAVVDFGRKLAARLAWTLRDVKPSNEIESANSMAMEATEISLKNNTGAEEALLEFALDYPLVCSCLAFDLVPKGTATTLRDDPDSFTPASSVTSLPVRILNEAYVYSLSENKENYEKCLEVFVSSVVNACNLSNKTPNDSEKKRIANAAASLLPQQLAVAPSLSRTALNLVGSLCDIDEISRRASAKSTKQTISESAALHAAKSAAEKRATASLLILRDVAFQRESLRGAAVDCAVAIASGRLPASPPIEDKALKLVMNVIFPKNSDCANKVVESATKELEFAAKYSIENNEKVKLANESNAKKNEKEKQRYGAKAALFPQSDEEKIALDRVRKPVVLFMALCVRCPEIIKAIMEIGCRDGADILAKAIKTNMPKLTKAVAVKHGAANIALRVSNQASERETPLLLSFLDNLAPASEKSLPPQELIDACHEIQKNRLDENGNVDSRYVIPVVSGMKRYELVNKLPEFVRGSDDIFTSSLRRMAERLGRYALIFRDEPDPSEATLRGMSYCEQMVYLHQLDFHAVGIPQKRYLDSIRLCLEDDEVFNDRVVQAALDHMSGKNLEGEPLPLAYMRTIILTCSKHESLHSWICHVLLPRLVEGKVYSDRRQWEGWMRCARMLEPSSLDAINLLPEEQLLIYRTKYPLN</sequence>
<comment type="caution">
    <text evidence="7">The sequence shown here is derived from an EMBL/GenBank/DDBJ whole genome shotgun (WGS) entry which is preliminary data.</text>
</comment>
<keyword evidence="8" id="KW-1185">Reference proteome</keyword>
<dbReference type="EMBL" id="JALLPB020000492">
    <property type="protein sequence ID" value="KAL3808551.1"/>
    <property type="molecule type" value="Genomic_DNA"/>
</dbReference>
<feature type="region of interest" description="Disordered" evidence="4">
    <location>
        <begin position="185"/>
        <end position="204"/>
    </location>
</feature>
<evidence type="ECO:0000313" key="8">
    <source>
        <dbReference type="Proteomes" id="UP001530377"/>
    </source>
</evidence>
<dbReference type="PANTHER" id="PTHR15245:SF20">
    <property type="entry name" value="SYMPLEKIN"/>
    <property type="match status" value="1"/>
</dbReference>
<reference evidence="7 8" key="1">
    <citation type="submission" date="2024-10" db="EMBL/GenBank/DDBJ databases">
        <title>Updated reference genomes for cyclostephanoid diatoms.</title>
        <authorList>
            <person name="Roberts W.R."/>
            <person name="Alverson A.J."/>
        </authorList>
    </citation>
    <scope>NUCLEOTIDE SEQUENCE [LARGE SCALE GENOMIC DNA]</scope>
    <source>
        <strain evidence="7 8">AJA228-03</strain>
    </source>
</reference>
<feature type="domain" description="Symplekin C-terminal" evidence="6">
    <location>
        <begin position="1220"/>
        <end position="1411"/>
    </location>
</feature>
<feature type="region of interest" description="Disordered" evidence="4">
    <location>
        <begin position="1"/>
        <end position="41"/>
    </location>
</feature>
<dbReference type="Pfam" id="PF12295">
    <property type="entry name" value="Symplekin_C"/>
    <property type="match status" value="1"/>
</dbReference>
<protein>
    <recommendedName>
        <fullName evidence="9">Symplekin C-terminal domain-containing protein</fullName>
    </recommendedName>
</protein>
<evidence type="ECO:0000256" key="2">
    <source>
        <dbReference type="ARBA" id="ARBA00022664"/>
    </source>
</evidence>
<evidence type="ECO:0008006" key="9">
    <source>
        <dbReference type="Google" id="ProtNLM"/>
    </source>
</evidence>
<evidence type="ECO:0000256" key="4">
    <source>
        <dbReference type="SAM" id="MobiDB-lite"/>
    </source>
</evidence>
<evidence type="ECO:0000259" key="5">
    <source>
        <dbReference type="Pfam" id="PF11935"/>
    </source>
</evidence>
<organism evidence="7 8">
    <name type="scientific">Cyclostephanos tholiformis</name>
    <dbReference type="NCBI Taxonomy" id="382380"/>
    <lineage>
        <taxon>Eukaryota</taxon>
        <taxon>Sar</taxon>
        <taxon>Stramenopiles</taxon>
        <taxon>Ochrophyta</taxon>
        <taxon>Bacillariophyta</taxon>
        <taxon>Coscinodiscophyceae</taxon>
        <taxon>Thalassiosirophycidae</taxon>
        <taxon>Stephanodiscales</taxon>
        <taxon>Stephanodiscaceae</taxon>
        <taxon>Cyclostephanos</taxon>
    </lineage>
</organism>
<feature type="compositionally biased region" description="Low complexity" evidence="4">
    <location>
        <begin position="9"/>
        <end position="23"/>
    </location>
</feature>
<dbReference type="Gene3D" id="1.25.10.10">
    <property type="entry name" value="Leucine-rich Repeat Variant"/>
    <property type="match status" value="1"/>
</dbReference>
<evidence type="ECO:0000259" key="6">
    <source>
        <dbReference type="Pfam" id="PF12295"/>
    </source>
</evidence>
<dbReference type="InterPro" id="IPR032460">
    <property type="entry name" value="Symplekin/Pta1_N"/>
</dbReference>
<dbReference type="GO" id="GO:0005634">
    <property type="term" value="C:nucleus"/>
    <property type="evidence" value="ECO:0007669"/>
    <property type="project" value="UniProtKB-SubCell"/>
</dbReference>
<feature type="compositionally biased region" description="Gly residues" evidence="4">
    <location>
        <begin position="186"/>
        <end position="197"/>
    </location>
</feature>
<dbReference type="InterPro" id="IPR022075">
    <property type="entry name" value="Symplekin_C"/>
</dbReference>
<feature type="domain" description="Symplekin/Pta1 N-terminal" evidence="5">
    <location>
        <begin position="316"/>
        <end position="394"/>
    </location>
</feature>
<evidence type="ECO:0000256" key="1">
    <source>
        <dbReference type="ARBA" id="ARBA00004123"/>
    </source>
</evidence>
<accession>A0ABD3RB04</accession>
<dbReference type="Pfam" id="PF11935">
    <property type="entry name" value="SYMPK_PTA1_N"/>
    <property type="match status" value="1"/>
</dbReference>
<dbReference type="InterPro" id="IPR021850">
    <property type="entry name" value="Symplekin/Pta1"/>
</dbReference>
<dbReference type="GO" id="GO:0006397">
    <property type="term" value="P:mRNA processing"/>
    <property type="evidence" value="ECO:0007669"/>
    <property type="project" value="UniProtKB-KW"/>
</dbReference>
<keyword evidence="2" id="KW-0507">mRNA processing</keyword>
<dbReference type="PANTHER" id="PTHR15245">
    <property type="entry name" value="SYMPLEKIN-RELATED"/>
    <property type="match status" value="1"/>
</dbReference>
<dbReference type="Proteomes" id="UP001530377">
    <property type="component" value="Unassembled WGS sequence"/>
</dbReference>
<name>A0ABD3RB04_9STRA</name>
<evidence type="ECO:0000313" key="7">
    <source>
        <dbReference type="EMBL" id="KAL3808551.1"/>
    </source>
</evidence>
<gene>
    <name evidence="7" type="ORF">ACHAXA_008340</name>
</gene>
<comment type="subcellular location">
    <subcellularLocation>
        <location evidence="1">Nucleus</location>
    </subcellularLocation>
</comment>
<keyword evidence="3" id="KW-0539">Nucleus</keyword>
<proteinExistence type="predicted"/>